<accession>A0AAP2DY03</accession>
<reference evidence="1 2" key="1">
    <citation type="submission" date="2021-05" db="EMBL/GenBank/DDBJ databases">
        <title>A Polyphasic approach of four new species of the genus Ohtaekwangia: Ohtaekwangia histidinii sp. nov., Ohtaekwangia cretensis sp. nov., Ohtaekwangia indiensis sp. nov., Ohtaekwangia reichenbachii sp. nov. from diverse environment.</title>
        <authorList>
            <person name="Octaviana S."/>
        </authorList>
    </citation>
    <scope>NUCLEOTIDE SEQUENCE [LARGE SCALE GENOMIC DNA]</scope>
    <source>
        <strain evidence="1 2">PWU5</strain>
    </source>
</reference>
<sequence length="155" mass="17201">MSYDLMVFTKESAPKSRAQFMQWYEEQTTWVENHGNVGLAHVSRSLRGWLSEMVKVFPAANGPFAHAMYNNLADYSIGKDIIYVSFSEAAAKAAYTTALALAGKYEVGFFDVSTENAAILFPEKGRLLALAARKKDTAPRKGWLGVGWLSPARTR</sequence>
<protein>
    <submittedName>
        <fullName evidence="1">Uncharacterized protein</fullName>
    </submittedName>
</protein>
<dbReference type="AlphaFoldDB" id="A0AAP2DY03"/>
<comment type="caution">
    <text evidence="1">The sequence shown here is derived from an EMBL/GenBank/DDBJ whole genome shotgun (WGS) entry which is preliminary data.</text>
</comment>
<evidence type="ECO:0000313" key="2">
    <source>
        <dbReference type="Proteomes" id="UP001319080"/>
    </source>
</evidence>
<gene>
    <name evidence="1" type="ORF">KK062_14565</name>
</gene>
<dbReference type="Proteomes" id="UP001319080">
    <property type="component" value="Unassembled WGS sequence"/>
</dbReference>
<evidence type="ECO:0000313" key="1">
    <source>
        <dbReference type="EMBL" id="MBT1709463.1"/>
    </source>
</evidence>
<name>A0AAP2DY03_9BACT</name>
<dbReference type="RefSeq" id="WP_254085040.1">
    <property type="nucleotide sequence ID" value="NZ_JAHESE010000013.1"/>
</dbReference>
<dbReference type="EMBL" id="JAHESE010000013">
    <property type="protein sequence ID" value="MBT1709463.1"/>
    <property type="molecule type" value="Genomic_DNA"/>
</dbReference>
<organism evidence="1 2">
    <name type="scientific">Dawidia cretensis</name>
    <dbReference type="NCBI Taxonomy" id="2782350"/>
    <lineage>
        <taxon>Bacteria</taxon>
        <taxon>Pseudomonadati</taxon>
        <taxon>Bacteroidota</taxon>
        <taxon>Cytophagia</taxon>
        <taxon>Cytophagales</taxon>
        <taxon>Chryseotaleaceae</taxon>
        <taxon>Dawidia</taxon>
    </lineage>
</organism>
<proteinExistence type="predicted"/>
<keyword evidence="2" id="KW-1185">Reference proteome</keyword>